<gene>
    <name evidence="2" type="primary">LOC142162139</name>
</gene>
<name>A0AC58RPA9_TOBAC</name>
<accession>A0AC58RPA9</accession>
<protein>
    <submittedName>
        <fullName evidence="2">Uncharacterized protein LOC142162139</fullName>
    </submittedName>
</protein>
<evidence type="ECO:0000313" key="2">
    <source>
        <dbReference type="RefSeq" id="XP_075074556.1"/>
    </source>
</evidence>
<organism evidence="1 2">
    <name type="scientific">Nicotiana tabacum</name>
    <name type="common">Common tobacco</name>
    <dbReference type="NCBI Taxonomy" id="4097"/>
    <lineage>
        <taxon>Eukaryota</taxon>
        <taxon>Viridiplantae</taxon>
        <taxon>Streptophyta</taxon>
        <taxon>Embryophyta</taxon>
        <taxon>Tracheophyta</taxon>
        <taxon>Spermatophyta</taxon>
        <taxon>Magnoliopsida</taxon>
        <taxon>eudicotyledons</taxon>
        <taxon>Gunneridae</taxon>
        <taxon>Pentapetalae</taxon>
        <taxon>asterids</taxon>
        <taxon>lamiids</taxon>
        <taxon>Solanales</taxon>
        <taxon>Solanaceae</taxon>
        <taxon>Nicotianoideae</taxon>
        <taxon>Nicotianeae</taxon>
        <taxon>Nicotiana</taxon>
    </lineage>
</organism>
<reference evidence="2" key="2">
    <citation type="submission" date="2025-08" db="UniProtKB">
        <authorList>
            <consortium name="RefSeq"/>
        </authorList>
    </citation>
    <scope>IDENTIFICATION</scope>
    <source>
        <tissue evidence="2">Leaf</tissue>
    </source>
</reference>
<dbReference type="RefSeq" id="XP_075074556.1">
    <property type="nucleotide sequence ID" value="XM_075218455.1"/>
</dbReference>
<keyword evidence="1" id="KW-1185">Reference proteome</keyword>
<proteinExistence type="predicted"/>
<sequence length="204" mass="23851">MGNQDKAKKDSDQSMQMASKNGGSRIQNNPIRQQGKTVEASTSNRFTILEENKVQERAILWHDLQQLGGQTQVPWLISGDFNNVLTTTDRLGQLVTASEVHEFKQCIDNMQLTPLRTKGYFFTWCNKQSANDRVYSKIDWAFGNFNWTKDYGHVETNFLEPRVSDHSPIIVQLWKRKTIHPRPFKLYMVTMEHKDFRPMVDRVW</sequence>
<reference evidence="1" key="1">
    <citation type="journal article" date="2014" name="Nat. Commun.">
        <title>The tobacco genome sequence and its comparison with those of tomato and potato.</title>
        <authorList>
            <person name="Sierro N."/>
            <person name="Battey J.N."/>
            <person name="Ouadi S."/>
            <person name="Bakaher N."/>
            <person name="Bovet L."/>
            <person name="Willig A."/>
            <person name="Goepfert S."/>
            <person name="Peitsch M.C."/>
            <person name="Ivanov N.V."/>
        </authorList>
    </citation>
    <scope>NUCLEOTIDE SEQUENCE [LARGE SCALE GENOMIC DNA]</scope>
</reference>
<dbReference type="Proteomes" id="UP000790787">
    <property type="component" value="Chromosome 7"/>
</dbReference>
<evidence type="ECO:0000313" key="1">
    <source>
        <dbReference type="Proteomes" id="UP000790787"/>
    </source>
</evidence>